<dbReference type="InterPro" id="IPR009075">
    <property type="entry name" value="AcylCo_DH/oxidase_C"/>
</dbReference>
<dbReference type="PANTHER" id="PTHR43884:SF12">
    <property type="entry name" value="ISOVALERYL-COA DEHYDROGENASE, MITOCHONDRIAL-RELATED"/>
    <property type="match status" value="1"/>
</dbReference>
<sequence>MVAVERTLPNDESRALFELVQELCAKELAPRAAEYEAAERFPREVFRTLGQAGLLSLPYDEKYGGGGQPYEVYLQVVEELARNWLTIGLGVSVHSLACYGLANFGSEEQKEKWLPGMLGGDQLGAYCLSEPQSGSDAAALTTRAVRSGDTAADAYVVTGTKAWITHSGHADFYTLMVRTSDDGAKGVSALLAEAGTPGLGFGKPENKMGMRGSVTAQVLLDGARIPAERLIGVEGQGFSIALSALEAGRLGIAACAVGVAQAALDAAVDYASSRQQFGHPIAEFQGVGFMLADMATSVAVGRAAYLTAARRRDAGLPYGTEAAMAKLFCTDMAMKVTTDAVQVFGGYGYTADFPVERYMREAKVLQIVEGTNQVQRLVISRALTRS</sequence>
<keyword evidence="10" id="KW-1185">Reference proteome</keyword>
<evidence type="ECO:0000256" key="1">
    <source>
        <dbReference type="ARBA" id="ARBA00001974"/>
    </source>
</evidence>
<feature type="domain" description="Acyl-CoA oxidase/dehydrogenase middle" evidence="7">
    <location>
        <begin position="125"/>
        <end position="221"/>
    </location>
</feature>
<evidence type="ECO:0000313" key="10">
    <source>
        <dbReference type="Proteomes" id="UP000730482"/>
    </source>
</evidence>
<comment type="caution">
    <text evidence="9">The sequence shown here is derived from an EMBL/GenBank/DDBJ whole genome shotgun (WGS) entry which is preliminary data.</text>
</comment>
<evidence type="ECO:0000259" key="6">
    <source>
        <dbReference type="Pfam" id="PF00441"/>
    </source>
</evidence>
<feature type="domain" description="Acyl-CoA dehydrogenase/oxidase C-terminal" evidence="6">
    <location>
        <begin position="235"/>
        <end position="383"/>
    </location>
</feature>
<dbReference type="InterPro" id="IPR006091">
    <property type="entry name" value="Acyl-CoA_Oxase/DH_mid-dom"/>
</dbReference>
<keyword evidence="5" id="KW-0560">Oxidoreductase</keyword>
<comment type="similarity">
    <text evidence="2 5">Belongs to the acyl-CoA dehydrogenase family.</text>
</comment>
<accession>A0ABS5L1F0</accession>
<dbReference type="SUPFAM" id="SSF56645">
    <property type="entry name" value="Acyl-CoA dehydrogenase NM domain-like"/>
    <property type="match status" value="1"/>
</dbReference>
<dbReference type="InterPro" id="IPR046373">
    <property type="entry name" value="Acyl-CoA_Oxase/DH_mid-dom_sf"/>
</dbReference>
<evidence type="ECO:0000256" key="4">
    <source>
        <dbReference type="ARBA" id="ARBA00022827"/>
    </source>
</evidence>
<dbReference type="Proteomes" id="UP000730482">
    <property type="component" value="Unassembled WGS sequence"/>
</dbReference>
<evidence type="ECO:0000256" key="2">
    <source>
        <dbReference type="ARBA" id="ARBA00009347"/>
    </source>
</evidence>
<dbReference type="InterPro" id="IPR036250">
    <property type="entry name" value="AcylCo_DH-like_C"/>
</dbReference>
<dbReference type="PROSITE" id="PS00072">
    <property type="entry name" value="ACYL_COA_DH_1"/>
    <property type="match status" value="1"/>
</dbReference>
<dbReference type="Gene3D" id="1.20.140.10">
    <property type="entry name" value="Butyryl-CoA Dehydrogenase, subunit A, domain 3"/>
    <property type="match status" value="1"/>
</dbReference>
<dbReference type="Pfam" id="PF00441">
    <property type="entry name" value="Acyl-CoA_dh_1"/>
    <property type="match status" value="1"/>
</dbReference>
<evidence type="ECO:0000259" key="8">
    <source>
        <dbReference type="Pfam" id="PF02771"/>
    </source>
</evidence>
<reference evidence="9 10" key="1">
    <citation type="submission" date="2020-02" db="EMBL/GenBank/DDBJ databases">
        <title>Acidophilic actinobacteria isolated from forest soil.</title>
        <authorList>
            <person name="Golinska P."/>
        </authorList>
    </citation>
    <scope>NUCLEOTIDE SEQUENCE [LARGE SCALE GENOMIC DNA]</scope>
    <source>
        <strain evidence="9 10">NL8</strain>
    </source>
</reference>
<dbReference type="PIRSF" id="PIRSF016578">
    <property type="entry name" value="HsaA"/>
    <property type="match status" value="1"/>
</dbReference>
<protein>
    <submittedName>
        <fullName evidence="9">Acyl-CoA dehydrogenase family protein</fullName>
    </submittedName>
</protein>
<proteinExistence type="inferred from homology"/>
<dbReference type="PANTHER" id="PTHR43884">
    <property type="entry name" value="ACYL-COA DEHYDROGENASE"/>
    <property type="match status" value="1"/>
</dbReference>
<dbReference type="Gene3D" id="2.40.110.10">
    <property type="entry name" value="Butyryl-CoA Dehydrogenase, subunit A, domain 2"/>
    <property type="match status" value="1"/>
</dbReference>
<evidence type="ECO:0000313" key="9">
    <source>
        <dbReference type="EMBL" id="MBS2552014.1"/>
    </source>
</evidence>
<comment type="cofactor">
    <cofactor evidence="1 5">
        <name>FAD</name>
        <dbReference type="ChEBI" id="CHEBI:57692"/>
    </cofactor>
</comment>
<dbReference type="PROSITE" id="PS00073">
    <property type="entry name" value="ACYL_COA_DH_2"/>
    <property type="match status" value="1"/>
</dbReference>
<name>A0ABS5L1F0_9ACTN</name>
<dbReference type="EMBL" id="JAAFYZ010000166">
    <property type="protein sequence ID" value="MBS2552014.1"/>
    <property type="molecule type" value="Genomic_DNA"/>
</dbReference>
<evidence type="ECO:0000256" key="5">
    <source>
        <dbReference type="RuleBase" id="RU362125"/>
    </source>
</evidence>
<dbReference type="InterPro" id="IPR009100">
    <property type="entry name" value="AcylCoA_DH/oxidase_NM_dom_sf"/>
</dbReference>
<evidence type="ECO:0000259" key="7">
    <source>
        <dbReference type="Pfam" id="PF02770"/>
    </source>
</evidence>
<feature type="domain" description="Acyl-CoA dehydrogenase/oxidase N-terminal" evidence="8">
    <location>
        <begin position="11"/>
        <end position="120"/>
    </location>
</feature>
<evidence type="ECO:0000256" key="3">
    <source>
        <dbReference type="ARBA" id="ARBA00022630"/>
    </source>
</evidence>
<dbReference type="InterPro" id="IPR013786">
    <property type="entry name" value="AcylCoA_DH/ox_N"/>
</dbReference>
<dbReference type="InterPro" id="IPR037069">
    <property type="entry name" value="AcylCoA_DH/ox_N_sf"/>
</dbReference>
<dbReference type="Gene3D" id="1.10.540.10">
    <property type="entry name" value="Acyl-CoA dehydrogenase/oxidase, N-terminal domain"/>
    <property type="match status" value="1"/>
</dbReference>
<dbReference type="SUPFAM" id="SSF47203">
    <property type="entry name" value="Acyl-CoA dehydrogenase C-terminal domain-like"/>
    <property type="match status" value="1"/>
</dbReference>
<dbReference type="Pfam" id="PF02771">
    <property type="entry name" value="Acyl-CoA_dh_N"/>
    <property type="match status" value="1"/>
</dbReference>
<keyword evidence="3 5" id="KW-0285">Flavoprotein</keyword>
<dbReference type="Pfam" id="PF02770">
    <property type="entry name" value="Acyl-CoA_dh_M"/>
    <property type="match status" value="1"/>
</dbReference>
<organism evidence="9 10">
    <name type="scientific">Catenulispora pinistramenti</name>
    <dbReference type="NCBI Taxonomy" id="2705254"/>
    <lineage>
        <taxon>Bacteria</taxon>
        <taxon>Bacillati</taxon>
        <taxon>Actinomycetota</taxon>
        <taxon>Actinomycetes</taxon>
        <taxon>Catenulisporales</taxon>
        <taxon>Catenulisporaceae</taxon>
        <taxon>Catenulispora</taxon>
    </lineage>
</organism>
<dbReference type="InterPro" id="IPR006089">
    <property type="entry name" value="Acyl-CoA_DH_CS"/>
</dbReference>
<dbReference type="RefSeq" id="WP_212017198.1">
    <property type="nucleotide sequence ID" value="NZ_JAAFYZ010000166.1"/>
</dbReference>
<gene>
    <name evidence="9" type="ORF">KGQ19_34635</name>
</gene>
<keyword evidence="4 5" id="KW-0274">FAD</keyword>